<evidence type="ECO:0000313" key="4">
    <source>
        <dbReference type="Proteomes" id="UP000095059"/>
    </source>
</evidence>
<dbReference type="EMBL" id="AJYJ02000026">
    <property type="protein sequence ID" value="OEF19960.1"/>
    <property type="molecule type" value="Genomic_DNA"/>
</dbReference>
<evidence type="ECO:0000256" key="2">
    <source>
        <dbReference type="SAM" id="Phobius"/>
    </source>
</evidence>
<organism evidence="3 4">
    <name type="scientific">Aliivibrio logei 5S-186</name>
    <dbReference type="NCBI Taxonomy" id="626086"/>
    <lineage>
        <taxon>Bacteria</taxon>
        <taxon>Pseudomonadati</taxon>
        <taxon>Pseudomonadota</taxon>
        <taxon>Gammaproteobacteria</taxon>
        <taxon>Vibrionales</taxon>
        <taxon>Vibrionaceae</taxon>
        <taxon>Aliivibrio</taxon>
    </lineage>
</organism>
<keyword evidence="2" id="KW-0472">Membrane</keyword>
<accession>A0ABX3B153</accession>
<keyword evidence="2" id="KW-0812">Transmembrane</keyword>
<dbReference type="RefSeq" id="WP_017021199.1">
    <property type="nucleotide sequence ID" value="NZ_AJYJ02000026.1"/>
</dbReference>
<dbReference type="InterPro" id="IPR021550">
    <property type="entry name" value="DUF2897"/>
</dbReference>
<sequence length="77" mass="8681">MEWLMNPWVIIVIVLSVVIGNLAALKATANMKFKQPKKPITPQEKEDELGSEKNESVAMNQSEEKKKTPNNLSVFLI</sequence>
<protein>
    <recommendedName>
        <fullName evidence="5">DUF2897 domain-containing protein</fullName>
    </recommendedName>
</protein>
<name>A0ABX3B153_ALILO</name>
<dbReference type="Pfam" id="PF11446">
    <property type="entry name" value="DUF2897"/>
    <property type="match status" value="1"/>
</dbReference>
<keyword evidence="4" id="KW-1185">Reference proteome</keyword>
<evidence type="ECO:0000256" key="1">
    <source>
        <dbReference type="SAM" id="MobiDB-lite"/>
    </source>
</evidence>
<feature type="transmembrane region" description="Helical" evidence="2">
    <location>
        <begin position="6"/>
        <end position="25"/>
    </location>
</feature>
<reference evidence="3 4" key="1">
    <citation type="journal article" date="2012" name="Science">
        <title>Ecological populations of bacteria act as socially cohesive units of antibiotic production and resistance.</title>
        <authorList>
            <person name="Cordero O.X."/>
            <person name="Wildschutte H."/>
            <person name="Kirkup B."/>
            <person name="Proehl S."/>
            <person name="Ngo L."/>
            <person name="Hussain F."/>
            <person name="Le Roux F."/>
            <person name="Mincer T."/>
            <person name="Polz M.F."/>
        </authorList>
    </citation>
    <scope>NUCLEOTIDE SEQUENCE [LARGE SCALE GENOMIC DNA]</scope>
    <source>
        <strain evidence="3 4">5S-186</strain>
    </source>
</reference>
<gene>
    <name evidence="3" type="ORF">A1Q5_16160</name>
</gene>
<feature type="region of interest" description="Disordered" evidence="1">
    <location>
        <begin position="34"/>
        <end position="77"/>
    </location>
</feature>
<evidence type="ECO:0008006" key="5">
    <source>
        <dbReference type="Google" id="ProtNLM"/>
    </source>
</evidence>
<proteinExistence type="predicted"/>
<keyword evidence="2" id="KW-1133">Transmembrane helix</keyword>
<evidence type="ECO:0000313" key="3">
    <source>
        <dbReference type="EMBL" id="OEF19960.1"/>
    </source>
</evidence>
<dbReference type="Proteomes" id="UP000095059">
    <property type="component" value="Unassembled WGS sequence"/>
</dbReference>
<comment type="caution">
    <text evidence="3">The sequence shown here is derived from an EMBL/GenBank/DDBJ whole genome shotgun (WGS) entry which is preliminary data.</text>
</comment>